<name>A0AA48RBH8_9ZZZZ</name>
<dbReference type="EMBL" id="OY288114">
    <property type="protein sequence ID" value="CAJ0848915.1"/>
    <property type="molecule type" value="Genomic_DNA"/>
</dbReference>
<proteinExistence type="predicted"/>
<protein>
    <submittedName>
        <fullName evidence="1">Uncharacterized protein</fullName>
    </submittedName>
</protein>
<accession>A0AA48RBH8</accession>
<evidence type="ECO:0000313" key="1">
    <source>
        <dbReference type="EMBL" id="CAJ0848915.1"/>
    </source>
</evidence>
<dbReference type="AlphaFoldDB" id="A0AA48RBH8"/>
<gene>
    <name evidence="1" type="ORF">AMST5_00047</name>
</gene>
<organism evidence="1">
    <name type="scientific">freshwater sediment metagenome</name>
    <dbReference type="NCBI Taxonomy" id="556182"/>
    <lineage>
        <taxon>unclassified sequences</taxon>
        <taxon>metagenomes</taxon>
        <taxon>ecological metagenomes</taxon>
    </lineage>
</organism>
<reference evidence="1" key="1">
    <citation type="submission" date="2023-07" db="EMBL/GenBank/DDBJ databases">
        <authorList>
            <person name="Pelsma A.J. K."/>
        </authorList>
    </citation>
    <scope>NUCLEOTIDE SEQUENCE</scope>
</reference>
<sequence>MKSLELYELVFWGGTRQPYEPEHDSFEEARDEARRVLALMEDRASHPAIIYGPGNFEKTIR</sequence>